<sequence>MISRYYLEAFERFYETFVAIFSSSYILFYLFLAVLSYLAIKKHLNAKYFIHDDLLVKSNNMIGVSVIAPAYNEGATIVSNVKSLLSLTYPNFEVIIVNDGSVDDTLEKLIREFQLVQVDFYYKEKIKTRKVRGHYKSTNPIYAKLLVVDKENGKSKADASNAGINSAKHPLFLCTDVDCILKKDTIIKLAKPFMESKRKVIATGAGIRISNSCEVKDGFLVKVHFPTNWYARFQELEYVRAFLFGRMAWSQINGLLLVSGGLGMFDKEVAIAAGGYWHKSLGEDMELITRMRKYMYDTKQKFSIKYIPESLCWTEVPANAQVLIRQRSRWARGLVQTLYIHRTMFFNPKYGKTAFLILPYFFSFEFMVPILELLGVFSLLIGFYILDIDYVFLFYVSLFVYLFYLILTLVSIFLDEILYRNYANLKEILILTGMAFIEPFAYHPVNIYASLKGYWQFFRQKEQKWGDMPRLGFNSQNKKENETT</sequence>
<evidence type="ECO:0000256" key="3">
    <source>
        <dbReference type="ARBA" id="ARBA00022679"/>
    </source>
</evidence>
<dbReference type="AlphaFoldDB" id="A0A4S4A031"/>
<feature type="domain" description="Glycosyltransferase 2-like" evidence="6">
    <location>
        <begin position="228"/>
        <end position="406"/>
    </location>
</feature>
<keyword evidence="2" id="KW-0328">Glycosyltransferase</keyword>
<dbReference type="Pfam" id="PF13632">
    <property type="entry name" value="Glyco_trans_2_3"/>
    <property type="match status" value="1"/>
</dbReference>
<evidence type="ECO:0000256" key="4">
    <source>
        <dbReference type="SAM" id="Phobius"/>
    </source>
</evidence>
<accession>A0A4S4A031</accession>
<evidence type="ECO:0000259" key="5">
    <source>
        <dbReference type="Pfam" id="PF00535"/>
    </source>
</evidence>
<reference evidence="7 8" key="1">
    <citation type="submission" date="2019-04" db="EMBL/GenBank/DDBJ databases">
        <title>Flavobacterium sp. nov. isolated from construction timber.</title>
        <authorList>
            <person name="Lin S.-Y."/>
            <person name="Chang C.-T."/>
            <person name="Young C.-C."/>
        </authorList>
    </citation>
    <scope>NUCLEOTIDE SEQUENCE [LARGE SCALE GENOMIC DNA]</scope>
    <source>
        <strain evidence="7 8">CC-CTC003</strain>
    </source>
</reference>
<organism evidence="7 8">
    <name type="scientific">Flavobacterium supellecticarium</name>
    <dbReference type="NCBI Taxonomy" id="2565924"/>
    <lineage>
        <taxon>Bacteria</taxon>
        <taxon>Pseudomonadati</taxon>
        <taxon>Bacteroidota</taxon>
        <taxon>Flavobacteriia</taxon>
        <taxon>Flavobacteriales</taxon>
        <taxon>Flavobacteriaceae</taxon>
        <taxon>Flavobacterium</taxon>
    </lineage>
</organism>
<feature type="transmembrane region" description="Helical" evidence="4">
    <location>
        <begin position="392"/>
        <end position="414"/>
    </location>
</feature>
<dbReference type="Pfam" id="PF00535">
    <property type="entry name" value="Glycos_transf_2"/>
    <property type="match status" value="1"/>
</dbReference>
<protein>
    <submittedName>
        <fullName evidence="7">Glycosyltransferase family 2 protein</fullName>
    </submittedName>
</protein>
<evidence type="ECO:0000256" key="2">
    <source>
        <dbReference type="ARBA" id="ARBA00022676"/>
    </source>
</evidence>
<dbReference type="RefSeq" id="WP_136402466.1">
    <property type="nucleotide sequence ID" value="NZ_SSNZ01000002.1"/>
</dbReference>
<dbReference type="InterPro" id="IPR029044">
    <property type="entry name" value="Nucleotide-diphossugar_trans"/>
</dbReference>
<dbReference type="SUPFAM" id="SSF53448">
    <property type="entry name" value="Nucleotide-diphospho-sugar transferases"/>
    <property type="match status" value="1"/>
</dbReference>
<name>A0A4S4A031_9FLAO</name>
<keyword evidence="8" id="KW-1185">Reference proteome</keyword>
<comment type="similarity">
    <text evidence="1">Belongs to the glycosyltransferase 2 family.</text>
</comment>
<dbReference type="EMBL" id="SSNZ01000002">
    <property type="protein sequence ID" value="THF51482.1"/>
    <property type="molecule type" value="Genomic_DNA"/>
</dbReference>
<proteinExistence type="inferred from homology"/>
<evidence type="ECO:0000313" key="7">
    <source>
        <dbReference type="EMBL" id="THF51482.1"/>
    </source>
</evidence>
<evidence type="ECO:0000259" key="6">
    <source>
        <dbReference type="Pfam" id="PF13632"/>
    </source>
</evidence>
<feature type="transmembrane region" description="Helical" evidence="4">
    <location>
        <begin position="354"/>
        <end position="386"/>
    </location>
</feature>
<keyword evidence="4" id="KW-0812">Transmembrane</keyword>
<dbReference type="CDD" id="cd06423">
    <property type="entry name" value="CESA_like"/>
    <property type="match status" value="1"/>
</dbReference>
<feature type="transmembrane region" description="Helical" evidence="4">
    <location>
        <begin position="20"/>
        <end position="40"/>
    </location>
</feature>
<dbReference type="InterPro" id="IPR001173">
    <property type="entry name" value="Glyco_trans_2-like"/>
</dbReference>
<evidence type="ECO:0000313" key="8">
    <source>
        <dbReference type="Proteomes" id="UP000307507"/>
    </source>
</evidence>
<gene>
    <name evidence="7" type="ORF">E6C50_06885</name>
</gene>
<dbReference type="OrthoDB" id="9766299at2"/>
<keyword evidence="4" id="KW-0472">Membrane</keyword>
<comment type="caution">
    <text evidence="7">The sequence shown here is derived from an EMBL/GenBank/DDBJ whole genome shotgun (WGS) entry which is preliminary data.</text>
</comment>
<dbReference type="PANTHER" id="PTHR43630:SF1">
    <property type="entry name" value="POLY-BETA-1,6-N-ACETYL-D-GLUCOSAMINE SYNTHASE"/>
    <property type="match status" value="1"/>
</dbReference>
<keyword evidence="3 7" id="KW-0808">Transferase</keyword>
<dbReference type="Proteomes" id="UP000307507">
    <property type="component" value="Unassembled WGS sequence"/>
</dbReference>
<feature type="domain" description="Glycosyltransferase 2-like" evidence="5">
    <location>
        <begin position="65"/>
        <end position="202"/>
    </location>
</feature>
<keyword evidence="4" id="KW-1133">Transmembrane helix</keyword>
<dbReference type="PANTHER" id="PTHR43630">
    <property type="entry name" value="POLY-BETA-1,6-N-ACETYL-D-GLUCOSAMINE SYNTHASE"/>
    <property type="match status" value="1"/>
</dbReference>
<dbReference type="GO" id="GO:0016757">
    <property type="term" value="F:glycosyltransferase activity"/>
    <property type="evidence" value="ECO:0007669"/>
    <property type="project" value="UniProtKB-KW"/>
</dbReference>
<evidence type="ECO:0000256" key="1">
    <source>
        <dbReference type="ARBA" id="ARBA00006739"/>
    </source>
</evidence>
<dbReference type="Gene3D" id="3.90.550.10">
    <property type="entry name" value="Spore Coat Polysaccharide Biosynthesis Protein SpsA, Chain A"/>
    <property type="match status" value="1"/>
</dbReference>